<dbReference type="InterPro" id="IPR008792">
    <property type="entry name" value="PQQD"/>
</dbReference>
<dbReference type="InterPro" id="IPR027417">
    <property type="entry name" value="P-loop_NTPase"/>
</dbReference>
<dbReference type="RefSeq" id="WP_126481370.1">
    <property type="nucleotide sequence ID" value="NZ_RXNS01000003.1"/>
</dbReference>
<dbReference type="Proteomes" id="UP000267400">
    <property type="component" value="Unassembled WGS sequence"/>
</dbReference>
<evidence type="ECO:0000313" key="1">
    <source>
        <dbReference type="EMBL" id="RTR05966.1"/>
    </source>
</evidence>
<sequence>MGRRIEVLQPSGLGVTLRLENAPRLAEALRTAMPGWPLARWPAPAALSRQLAAWREADCYYQAVPGRSRPRRLPGPATAACSLVADLIPLFLVARPRMVGLHCAAVEVGGRLVLFPATHRAGKSLLSAAFASAGYRVFGDDVLMLTDDGRGRALGIAPRLRLPLPPGLPPGLARFIADHDGVSDARYRYLALDGDHLAGHGETRPIGAIVMLDRLPGTPGASLTRLPPGDGLLHLLGQSLAGEDHEPAGLLERLMPMMHDLPCGLLRYDDPMAAVEAVAAGLDQAIVDAPSPAPSAPMGDAWSAAGPDAAWRRLPVQAEYALGEEHFLVDTHGGVHRLSAVAGGIWRLLGLEPLASAEVATLLAERFPDIGRARLGRDVACLFATLAATGLIAPDAP</sequence>
<reference evidence="1 2" key="1">
    <citation type="submission" date="2018-12" db="EMBL/GenBank/DDBJ databases">
        <authorList>
            <person name="Yu L."/>
        </authorList>
    </citation>
    <scope>NUCLEOTIDE SEQUENCE [LARGE SCALE GENOMIC DNA]</scope>
    <source>
        <strain evidence="1 2">11S</strain>
    </source>
</reference>
<protein>
    <submittedName>
        <fullName evidence="1">PqqD family peptide modification chaperone</fullName>
    </submittedName>
</protein>
<dbReference type="Gene3D" id="3.40.50.300">
    <property type="entry name" value="P-loop containing nucleotide triphosphate hydrolases"/>
    <property type="match status" value="1"/>
</dbReference>
<dbReference type="EMBL" id="RXNS01000003">
    <property type="protein sequence ID" value="RTR05966.1"/>
    <property type="molecule type" value="Genomic_DNA"/>
</dbReference>
<dbReference type="Pfam" id="PF05402">
    <property type="entry name" value="PqqD"/>
    <property type="match status" value="1"/>
</dbReference>
<dbReference type="OrthoDB" id="5771032at2"/>
<accession>A0A3S0I9I5</accession>
<organism evidence="1 2">
    <name type="scientific">Halomonas nitroreducens</name>
    <dbReference type="NCBI Taxonomy" id="447425"/>
    <lineage>
        <taxon>Bacteria</taxon>
        <taxon>Pseudomonadati</taxon>
        <taxon>Pseudomonadota</taxon>
        <taxon>Gammaproteobacteria</taxon>
        <taxon>Oceanospirillales</taxon>
        <taxon>Halomonadaceae</taxon>
        <taxon>Halomonas</taxon>
    </lineage>
</organism>
<keyword evidence="2" id="KW-1185">Reference proteome</keyword>
<proteinExistence type="predicted"/>
<name>A0A3S0I9I5_9GAMM</name>
<gene>
    <name evidence="1" type="ORF">EKG36_04265</name>
</gene>
<comment type="caution">
    <text evidence="1">The sequence shown here is derived from an EMBL/GenBank/DDBJ whole genome shotgun (WGS) entry which is preliminary data.</text>
</comment>
<dbReference type="SUPFAM" id="SSF53795">
    <property type="entry name" value="PEP carboxykinase-like"/>
    <property type="match status" value="1"/>
</dbReference>
<dbReference type="AlphaFoldDB" id="A0A3S0I9I5"/>
<evidence type="ECO:0000313" key="2">
    <source>
        <dbReference type="Proteomes" id="UP000267400"/>
    </source>
</evidence>